<dbReference type="InterPro" id="IPR027417">
    <property type="entry name" value="P-loop_NTPase"/>
</dbReference>
<proteinExistence type="predicted"/>
<dbReference type="Pfam" id="PF24883">
    <property type="entry name" value="NPHP3_N"/>
    <property type="match status" value="1"/>
</dbReference>
<organism evidence="3 4">
    <name type="scientific">Podospora didyma</name>
    <dbReference type="NCBI Taxonomy" id="330526"/>
    <lineage>
        <taxon>Eukaryota</taxon>
        <taxon>Fungi</taxon>
        <taxon>Dikarya</taxon>
        <taxon>Ascomycota</taxon>
        <taxon>Pezizomycotina</taxon>
        <taxon>Sordariomycetes</taxon>
        <taxon>Sordariomycetidae</taxon>
        <taxon>Sordariales</taxon>
        <taxon>Podosporaceae</taxon>
        <taxon>Podospora</taxon>
    </lineage>
</organism>
<dbReference type="Gene3D" id="3.40.50.300">
    <property type="entry name" value="P-loop containing nucleotide triphosphate hydrolases"/>
    <property type="match status" value="1"/>
</dbReference>
<reference evidence="3" key="1">
    <citation type="journal article" date="2023" name="Mol. Phylogenet. Evol.">
        <title>Genome-scale phylogeny and comparative genomics of the fungal order Sordariales.</title>
        <authorList>
            <person name="Hensen N."/>
            <person name="Bonometti L."/>
            <person name="Westerberg I."/>
            <person name="Brannstrom I.O."/>
            <person name="Guillou S."/>
            <person name="Cros-Aarteil S."/>
            <person name="Calhoun S."/>
            <person name="Haridas S."/>
            <person name="Kuo A."/>
            <person name="Mondo S."/>
            <person name="Pangilinan J."/>
            <person name="Riley R."/>
            <person name="LaButti K."/>
            <person name="Andreopoulos B."/>
            <person name="Lipzen A."/>
            <person name="Chen C."/>
            <person name="Yan M."/>
            <person name="Daum C."/>
            <person name="Ng V."/>
            <person name="Clum A."/>
            <person name="Steindorff A."/>
            <person name="Ohm R.A."/>
            <person name="Martin F."/>
            <person name="Silar P."/>
            <person name="Natvig D.O."/>
            <person name="Lalanne C."/>
            <person name="Gautier V."/>
            <person name="Ament-Velasquez S.L."/>
            <person name="Kruys A."/>
            <person name="Hutchinson M.I."/>
            <person name="Powell A.J."/>
            <person name="Barry K."/>
            <person name="Miller A.N."/>
            <person name="Grigoriev I.V."/>
            <person name="Debuchy R."/>
            <person name="Gladieux P."/>
            <person name="Hiltunen Thoren M."/>
            <person name="Johannesson H."/>
        </authorList>
    </citation>
    <scope>NUCLEOTIDE SEQUENCE</scope>
    <source>
        <strain evidence="3">CBS 232.78</strain>
    </source>
</reference>
<evidence type="ECO:0000313" key="3">
    <source>
        <dbReference type="EMBL" id="KAK3390350.1"/>
    </source>
</evidence>
<keyword evidence="4" id="KW-1185">Reference proteome</keyword>
<evidence type="ECO:0000259" key="2">
    <source>
        <dbReference type="Pfam" id="PF24883"/>
    </source>
</evidence>
<dbReference type="InterPro" id="IPR056884">
    <property type="entry name" value="NPHP3-like_N"/>
</dbReference>
<evidence type="ECO:0000256" key="1">
    <source>
        <dbReference type="ARBA" id="ARBA00022737"/>
    </source>
</evidence>
<sequence length="389" mass="43150">MAEFTASIVAFLQLADSVIRVCSHIISASKDAPRDMIIISSEAKTAEALPNVFAAAGPIQACYGSIVALERLLPKIPNDPTKKSSFRMADLAWALKESQVLSEISFHKSTPLLALTGDVMREIQDIKVGVQRVEQALSSAERSEALNWLQSKCNNPSAIHNSTFRNHEEHTNAWLHKWSEWDAWLQPRPSKTLAPRFLWIHGIPGAGKSVMASFIEHVKTHCASSGPTLGYAYYYCHYSHGQDEGLPFLRWIVGHLSRQAEYAPQKLKQLRDSGCDPTIPEILTVLQAVLSRFDVAYVVIDGVDESEPRSQLLSVLATLATDERFKKIRLLATSRLSHDIEQTFSDISISLSMSNDYVKEDVRTVVMTGSLQILAWRGGRISGSHLQAG</sequence>
<dbReference type="PANTHER" id="PTHR10039:SF16">
    <property type="entry name" value="GPI INOSITOL-DEACYLASE"/>
    <property type="match status" value="1"/>
</dbReference>
<keyword evidence="1" id="KW-0677">Repeat</keyword>
<comment type="caution">
    <text evidence="3">The sequence shown here is derived from an EMBL/GenBank/DDBJ whole genome shotgun (WGS) entry which is preliminary data.</text>
</comment>
<dbReference type="Proteomes" id="UP001285441">
    <property type="component" value="Unassembled WGS sequence"/>
</dbReference>
<feature type="domain" description="Nephrocystin 3-like N-terminal" evidence="2">
    <location>
        <begin position="171"/>
        <end position="335"/>
    </location>
</feature>
<evidence type="ECO:0000313" key="4">
    <source>
        <dbReference type="Proteomes" id="UP001285441"/>
    </source>
</evidence>
<dbReference type="AlphaFoldDB" id="A0AAE0NZ90"/>
<accession>A0AAE0NZ90</accession>
<dbReference type="PANTHER" id="PTHR10039">
    <property type="entry name" value="AMELOGENIN"/>
    <property type="match status" value="1"/>
</dbReference>
<name>A0AAE0NZ90_9PEZI</name>
<reference evidence="3" key="2">
    <citation type="submission" date="2023-06" db="EMBL/GenBank/DDBJ databases">
        <authorList>
            <consortium name="Lawrence Berkeley National Laboratory"/>
            <person name="Haridas S."/>
            <person name="Hensen N."/>
            <person name="Bonometti L."/>
            <person name="Westerberg I."/>
            <person name="Brannstrom I.O."/>
            <person name="Guillou S."/>
            <person name="Cros-Aarteil S."/>
            <person name="Calhoun S."/>
            <person name="Kuo A."/>
            <person name="Mondo S."/>
            <person name="Pangilinan J."/>
            <person name="Riley R."/>
            <person name="LaButti K."/>
            <person name="Andreopoulos B."/>
            <person name="Lipzen A."/>
            <person name="Chen C."/>
            <person name="Yanf M."/>
            <person name="Daum C."/>
            <person name="Ng V."/>
            <person name="Clum A."/>
            <person name="Steindorff A."/>
            <person name="Ohm R."/>
            <person name="Martin F."/>
            <person name="Silar P."/>
            <person name="Natvig D."/>
            <person name="Lalanne C."/>
            <person name="Gautier V."/>
            <person name="Ament-velasquez S.L."/>
            <person name="Kruys A."/>
            <person name="Hutchinson M.I."/>
            <person name="Powell A.J."/>
            <person name="Barry K."/>
            <person name="Miller A.N."/>
            <person name="Grigoriev I.V."/>
            <person name="Debuchy R."/>
            <person name="Gladieux P."/>
            <person name="Thoren M.H."/>
            <person name="Johannesson H."/>
        </authorList>
    </citation>
    <scope>NUCLEOTIDE SEQUENCE</scope>
    <source>
        <strain evidence="3">CBS 232.78</strain>
    </source>
</reference>
<protein>
    <submittedName>
        <fullName evidence="3">Vegetative incompatibility protein het-e-1</fullName>
    </submittedName>
</protein>
<gene>
    <name evidence="3" type="ORF">B0H63DRAFT_519581</name>
</gene>
<dbReference type="SUPFAM" id="SSF52540">
    <property type="entry name" value="P-loop containing nucleoside triphosphate hydrolases"/>
    <property type="match status" value="1"/>
</dbReference>
<dbReference type="EMBL" id="JAULSW010000002">
    <property type="protein sequence ID" value="KAK3390350.1"/>
    <property type="molecule type" value="Genomic_DNA"/>
</dbReference>